<dbReference type="InterPro" id="IPR041657">
    <property type="entry name" value="HTH_17"/>
</dbReference>
<name>A0ABW7YUQ1_9ACTN</name>
<evidence type="ECO:0000313" key="3">
    <source>
        <dbReference type="Proteomes" id="UP001612741"/>
    </source>
</evidence>
<gene>
    <name evidence="2" type="ORF">ACIBG2_16725</name>
</gene>
<dbReference type="EMBL" id="JBITGY010000004">
    <property type="protein sequence ID" value="MFI6499034.1"/>
    <property type="molecule type" value="Genomic_DNA"/>
</dbReference>
<keyword evidence="3" id="KW-1185">Reference proteome</keyword>
<sequence>MSGGLVVQAPARPGGRRVRSVAFTELFALPVVVSIATAAQVFGISSGTAYKLVGRGEFPCTVLRLGRQYRVSLSSLMRALDIADSPVYMSDVERGARFVRGVA</sequence>
<protein>
    <submittedName>
        <fullName evidence="2">Helix-turn-helix domain-containing protein</fullName>
    </submittedName>
</protein>
<feature type="domain" description="Helix-turn-helix" evidence="1">
    <location>
        <begin position="33"/>
        <end position="79"/>
    </location>
</feature>
<dbReference type="RefSeq" id="WP_397082266.1">
    <property type="nucleotide sequence ID" value="NZ_JBITGY010000004.1"/>
</dbReference>
<reference evidence="2 3" key="1">
    <citation type="submission" date="2024-10" db="EMBL/GenBank/DDBJ databases">
        <title>The Natural Products Discovery Center: Release of the First 8490 Sequenced Strains for Exploring Actinobacteria Biosynthetic Diversity.</title>
        <authorList>
            <person name="Kalkreuter E."/>
            <person name="Kautsar S.A."/>
            <person name="Yang D."/>
            <person name="Bader C.D."/>
            <person name="Teijaro C.N."/>
            <person name="Fluegel L."/>
            <person name="Davis C.M."/>
            <person name="Simpson J.R."/>
            <person name="Lauterbach L."/>
            <person name="Steele A.D."/>
            <person name="Gui C."/>
            <person name="Meng S."/>
            <person name="Li G."/>
            <person name="Viehrig K."/>
            <person name="Ye F."/>
            <person name="Su P."/>
            <person name="Kiefer A.F."/>
            <person name="Nichols A."/>
            <person name="Cepeda A.J."/>
            <person name="Yan W."/>
            <person name="Fan B."/>
            <person name="Jiang Y."/>
            <person name="Adhikari A."/>
            <person name="Zheng C.-J."/>
            <person name="Schuster L."/>
            <person name="Cowan T.M."/>
            <person name="Smanski M.J."/>
            <person name="Chevrette M.G."/>
            <person name="De Carvalho L.P.S."/>
            <person name="Shen B."/>
        </authorList>
    </citation>
    <scope>NUCLEOTIDE SEQUENCE [LARGE SCALE GENOMIC DNA]</scope>
    <source>
        <strain evidence="2 3">NPDC050545</strain>
    </source>
</reference>
<organism evidence="2 3">
    <name type="scientific">Nonomuraea typhae</name>
    <dbReference type="NCBI Taxonomy" id="2603600"/>
    <lineage>
        <taxon>Bacteria</taxon>
        <taxon>Bacillati</taxon>
        <taxon>Actinomycetota</taxon>
        <taxon>Actinomycetes</taxon>
        <taxon>Streptosporangiales</taxon>
        <taxon>Streptosporangiaceae</taxon>
        <taxon>Nonomuraea</taxon>
    </lineage>
</organism>
<proteinExistence type="predicted"/>
<evidence type="ECO:0000313" key="2">
    <source>
        <dbReference type="EMBL" id="MFI6499034.1"/>
    </source>
</evidence>
<accession>A0ABW7YUQ1</accession>
<dbReference type="Pfam" id="PF12728">
    <property type="entry name" value="HTH_17"/>
    <property type="match status" value="1"/>
</dbReference>
<comment type="caution">
    <text evidence="2">The sequence shown here is derived from an EMBL/GenBank/DDBJ whole genome shotgun (WGS) entry which is preliminary data.</text>
</comment>
<evidence type="ECO:0000259" key="1">
    <source>
        <dbReference type="Pfam" id="PF12728"/>
    </source>
</evidence>
<dbReference type="Proteomes" id="UP001612741">
    <property type="component" value="Unassembled WGS sequence"/>
</dbReference>